<accession>A0ACB9CYE3</accession>
<evidence type="ECO:0000313" key="2">
    <source>
        <dbReference type="Proteomes" id="UP001055811"/>
    </source>
</evidence>
<sequence length="75" mass="8676">MDRWSKALTEVANLKGNDVNGRLETEFIEEIVKDINRRLHVPVRSAQPLLIGMDYSIDFITSCVLRRGKSWMDRA</sequence>
<organism evidence="1 2">
    <name type="scientific">Cichorium intybus</name>
    <name type="common">Chicory</name>
    <dbReference type="NCBI Taxonomy" id="13427"/>
    <lineage>
        <taxon>Eukaryota</taxon>
        <taxon>Viridiplantae</taxon>
        <taxon>Streptophyta</taxon>
        <taxon>Embryophyta</taxon>
        <taxon>Tracheophyta</taxon>
        <taxon>Spermatophyta</taxon>
        <taxon>Magnoliopsida</taxon>
        <taxon>eudicotyledons</taxon>
        <taxon>Gunneridae</taxon>
        <taxon>Pentapetalae</taxon>
        <taxon>asterids</taxon>
        <taxon>campanulids</taxon>
        <taxon>Asterales</taxon>
        <taxon>Asteraceae</taxon>
        <taxon>Cichorioideae</taxon>
        <taxon>Cichorieae</taxon>
        <taxon>Cichoriinae</taxon>
        <taxon>Cichorium</taxon>
    </lineage>
</organism>
<name>A0ACB9CYE3_CICIN</name>
<protein>
    <submittedName>
        <fullName evidence="1">Uncharacterized protein</fullName>
    </submittedName>
</protein>
<dbReference type="EMBL" id="CM042013">
    <property type="protein sequence ID" value="KAI3739344.1"/>
    <property type="molecule type" value="Genomic_DNA"/>
</dbReference>
<proteinExistence type="predicted"/>
<reference evidence="2" key="1">
    <citation type="journal article" date="2022" name="Mol. Ecol. Resour.">
        <title>The genomes of chicory, endive, great burdock and yacon provide insights into Asteraceae palaeo-polyploidization history and plant inulin production.</title>
        <authorList>
            <person name="Fan W."/>
            <person name="Wang S."/>
            <person name="Wang H."/>
            <person name="Wang A."/>
            <person name="Jiang F."/>
            <person name="Liu H."/>
            <person name="Zhao H."/>
            <person name="Xu D."/>
            <person name="Zhang Y."/>
        </authorList>
    </citation>
    <scope>NUCLEOTIDE SEQUENCE [LARGE SCALE GENOMIC DNA]</scope>
    <source>
        <strain evidence="2">cv. Punajuju</strain>
    </source>
</reference>
<reference evidence="1 2" key="2">
    <citation type="journal article" date="2022" name="Mol. Ecol. Resour.">
        <title>The genomes of chicory, endive, great burdock and yacon provide insights into Asteraceae paleo-polyploidization history and plant inulin production.</title>
        <authorList>
            <person name="Fan W."/>
            <person name="Wang S."/>
            <person name="Wang H."/>
            <person name="Wang A."/>
            <person name="Jiang F."/>
            <person name="Liu H."/>
            <person name="Zhao H."/>
            <person name="Xu D."/>
            <person name="Zhang Y."/>
        </authorList>
    </citation>
    <scope>NUCLEOTIDE SEQUENCE [LARGE SCALE GENOMIC DNA]</scope>
    <source>
        <strain evidence="2">cv. Punajuju</strain>
        <tissue evidence="1">Leaves</tissue>
    </source>
</reference>
<evidence type="ECO:0000313" key="1">
    <source>
        <dbReference type="EMBL" id="KAI3739344.1"/>
    </source>
</evidence>
<dbReference type="Proteomes" id="UP001055811">
    <property type="component" value="Linkage Group LG05"/>
</dbReference>
<comment type="caution">
    <text evidence="1">The sequence shown here is derived from an EMBL/GenBank/DDBJ whole genome shotgun (WGS) entry which is preliminary data.</text>
</comment>
<keyword evidence="2" id="KW-1185">Reference proteome</keyword>
<gene>
    <name evidence="1" type="ORF">L2E82_29747</name>
</gene>